<gene>
    <name evidence="10" type="ORF">UFOPK2370_00777</name>
</gene>
<comment type="similarity">
    <text evidence="8">Belongs to the binding-protein-dependent transport system permease family. LivHM subfamily.</text>
</comment>
<evidence type="ECO:0000256" key="9">
    <source>
        <dbReference type="SAM" id="Phobius"/>
    </source>
</evidence>
<dbReference type="Pfam" id="PF02653">
    <property type="entry name" value="BPD_transp_2"/>
    <property type="match status" value="1"/>
</dbReference>
<dbReference type="CDD" id="cd06582">
    <property type="entry name" value="TM_PBP1_LivH_like"/>
    <property type="match status" value="1"/>
</dbReference>
<dbReference type="InterPro" id="IPR001851">
    <property type="entry name" value="ABC_transp_permease"/>
</dbReference>
<evidence type="ECO:0000256" key="4">
    <source>
        <dbReference type="ARBA" id="ARBA00022692"/>
    </source>
</evidence>
<name>A0A6J6NU52_9ZZZZ</name>
<feature type="transmembrane region" description="Helical" evidence="9">
    <location>
        <begin position="411"/>
        <end position="430"/>
    </location>
</feature>
<accession>A0A6J6NU52</accession>
<evidence type="ECO:0000313" key="10">
    <source>
        <dbReference type="EMBL" id="CAB4688218.1"/>
    </source>
</evidence>
<keyword evidence="4 9" id="KW-0812">Transmembrane</keyword>
<dbReference type="GO" id="GO:0022857">
    <property type="term" value="F:transmembrane transporter activity"/>
    <property type="evidence" value="ECO:0007669"/>
    <property type="project" value="InterPro"/>
</dbReference>
<feature type="transmembrane region" description="Helical" evidence="9">
    <location>
        <begin position="186"/>
        <end position="203"/>
    </location>
</feature>
<comment type="subcellular location">
    <subcellularLocation>
        <location evidence="1">Cell membrane</location>
        <topology evidence="1">Multi-pass membrane protein</topology>
    </subcellularLocation>
</comment>
<dbReference type="GO" id="GO:0006865">
    <property type="term" value="P:amino acid transport"/>
    <property type="evidence" value="ECO:0007669"/>
    <property type="project" value="UniProtKB-KW"/>
</dbReference>
<keyword evidence="3" id="KW-1003">Cell membrane</keyword>
<dbReference type="AlphaFoldDB" id="A0A6J6NU52"/>
<feature type="transmembrane region" description="Helical" evidence="9">
    <location>
        <begin position="249"/>
        <end position="268"/>
    </location>
</feature>
<dbReference type="PANTHER" id="PTHR11795:SF445">
    <property type="entry name" value="AMINO ACID ABC TRANSPORTER PERMEASE PROTEIN"/>
    <property type="match status" value="1"/>
</dbReference>
<feature type="transmembrane region" description="Helical" evidence="9">
    <location>
        <begin position="288"/>
        <end position="308"/>
    </location>
</feature>
<keyword evidence="5" id="KW-0029">Amino-acid transport</keyword>
<feature type="transmembrane region" description="Helical" evidence="9">
    <location>
        <begin position="209"/>
        <end position="228"/>
    </location>
</feature>
<sequence length="439" mass="45916">MSQLLITATKKFAVALGLFTFLFGLLVPASAFAVEGEPVPDSNVFSIGGIIKDGDVVLEGIEISVLGADGFEAVGTTGADGRWSVPVPGKGEYQVTLRVETLPTGASLRDPDRSQKTVKIDVVNTVNVLFPLNDTTTPAVKPGDKPATAETNVFLGRLIAGVNLGILLAMAAIGLSLIYGTTALNNFAHGEMVTLGALLAFTFNKILGIDLLLSALLTTILVAASGWFQDAAIWRPLRKRRVGLTQMMIVSIGLSLVVRYIFQIIYGGDTKVLSQGEIWDVFGVPTQAVNVISAGVGVVILLLVAAFLTKTRLGKATRAVADNASLAAATGIDVERIIRIVWVIAGALTGISGVMLGLFLQASWDMGFSILLLMFAAVTLGGLGTAFGATVGALVIGIFVEMSTLVIPTDLKFAGALVVMILVLLIRPQGILGKAQRIG</sequence>
<dbReference type="InterPro" id="IPR052157">
    <property type="entry name" value="BCAA_transport_permease"/>
</dbReference>
<dbReference type="PANTHER" id="PTHR11795">
    <property type="entry name" value="BRANCHED-CHAIN AMINO ACID TRANSPORT SYSTEM PERMEASE PROTEIN LIVH"/>
    <property type="match status" value="1"/>
</dbReference>
<protein>
    <submittedName>
        <fullName evidence="10">Unannotated protein</fullName>
    </submittedName>
</protein>
<evidence type="ECO:0000256" key="1">
    <source>
        <dbReference type="ARBA" id="ARBA00004651"/>
    </source>
</evidence>
<feature type="transmembrane region" description="Helical" evidence="9">
    <location>
        <begin position="340"/>
        <end position="360"/>
    </location>
</feature>
<keyword evidence="7 9" id="KW-0472">Membrane</keyword>
<feature type="transmembrane region" description="Helical" evidence="9">
    <location>
        <begin position="154"/>
        <end position="179"/>
    </location>
</feature>
<keyword evidence="2" id="KW-0813">Transport</keyword>
<keyword evidence="6 9" id="KW-1133">Transmembrane helix</keyword>
<feature type="transmembrane region" description="Helical" evidence="9">
    <location>
        <begin position="366"/>
        <end position="399"/>
    </location>
</feature>
<dbReference type="GO" id="GO:0005886">
    <property type="term" value="C:plasma membrane"/>
    <property type="evidence" value="ECO:0007669"/>
    <property type="project" value="UniProtKB-SubCell"/>
</dbReference>
<evidence type="ECO:0000256" key="3">
    <source>
        <dbReference type="ARBA" id="ARBA00022475"/>
    </source>
</evidence>
<evidence type="ECO:0000256" key="8">
    <source>
        <dbReference type="ARBA" id="ARBA00037998"/>
    </source>
</evidence>
<proteinExistence type="inferred from homology"/>
<reference evidence="10" key="1">
    <citation type="submission" date="2020-05" db="EMBL/GenBank/DDBJ databases">
        <authorList>
            <person name="Chiriac C."/>
            <person name="Salcher M."/>
            <person name="Ghai R."/>
            <person name="Kavagutti S V."/>
        </authorList>
    </citation>
    <scope>NUCLEOTIDE SEQUENCE</scope>
</reference>
<evidence type="ECO:0000256" key="2">
    <source>
        <dbReference type="ARBA" id="ARBA00022448"/>
    </source>
</evidence>
<evidence type="ECO:0000256" key="6">
    <source>
        <dbReference type="ARBA" id="ARBA00022989"/>
    </source>
</evidence>
<evidence type="ECO:0000256" key="7">
    <source>
        <dbReference type="ARBA" id="ARBA00023136"/>
    </source>
</evidence>
<dbReference type="EMBL" id="CAEZXK010000017">
    <property type="protein sequence ID" value="CAB4688218.1"/>
    <property type="molecule type" value="Genomic_DNA"/>
</dbReference>
<organism evidence="10">
    <name type="scientific">freshwater metagenome</name>
    <dbReference type="NCBI Taxonomy" id="449393"/>
    <lineage>
        <taxon>unclassified sequences</taxon>
        <taxon>metagenomes</taxon>
        <taxon>ecological metagenomes</taxon>
    </lineage>
</organism>
<evidence type="ECO:0000256" key="5">
    <source>
        <dbReference type="ARBA" id="ARBA00022970"/>
    </source>
</evidence>